<dbReference type="InterPro" id="IPR001368">
    <property type="entry name" value="TNFR/NGFR_Cys_rich_reg"/>
</dbReference>
<evidence type="ECO:0000256" key="6">
    <source>
        <dbReference type="ARBA" id="ARBA00023157"/>
    </source>
</evidence>
<feature type="domain" description="TNFR-Cys" evidence="13">
    <location>
        <begin position="111"/>
        <end position="149"/>
    </location>
</feature>
<dbReference type="InterPro" id="IPR047526">
    <property type="entry name" value="TNR19/27/EDAR"/>
</dbReference>
<proteinExistence type="predicted"/>
<protein>
    <submittedName>
        <fullName evidence="14">Tumor necrosis factor receptor superfamily member 16</fullName>
    </submittedName>
</protein>
<evidence type="ECO:0000256" key="12">
    <source>
        <dbReference type="SAM" id="SignalP"/>
    </source>
</evidence>
<keyword evidence="5 11" id="KW-0472">Membrane</keyword>
<dbReference type="PROSITE" id="PS50050">
    <property type="entry name" value="TNFR_NGFR_2"/>
    <property type="match status" value="4"/>
</dbReference>
<feature type="repeat" description="TNFR-Cys" evidence="9">
    <location>
        <begin position="111"/>
        <end position="149"/>
    </location>
</feature>
<dbReference type="SMART" id="SM00208">
    <property type="entry name" value="TNFR"/>
    <property type="match status" value="3"/>
</dbReference>
<keyword evidence="8" id="KW-0325">Glycoprotein</keyword>
<name>A0A210QUM9_MIZYE</name>
<feature type="disulfide bond" evidence="9">
    <location>
        <begin position="49"/>
        <end position="67"/>
    </location>
</feature>
<feature type="disulfide bond" evidence="9">
    <location>
        <begin position="128"/>
        <end position="141"/>
    </location>
</feature>
<keyword evidence="4 11" id="KW-1133">Transmembrane helix</keyword>
<reference evidence="14 15" key="1">
    <citation type="journal article" date="2017" name="Nat. Ecol. Evol.">
        <title>Scallop genome provides insights into evolution of bilaterian karyotype and development.</title>
        <authorList>
            <person name="Wang S."/>
            <person name="Zhang J."/>
            <person name="Jiao W."/>
            <person name="Li J."/>
            <person name="Xun X."/>
            <person name="Sun Y."/>
            <person name="Guo X."/>
            <person name="Huan P."/>
            <person name="Dong B."/>
            <person name="Zhang L."/>
            <person name="Hu X."/>
            <person name="Sun X."/>
            <person name="Wang J."/>
            <person name="Zhao C."/>
            <person name="Wang Y."/>
            <person name="Wang D."/>
            <person name="Huang X."/>
            <person name="Wang R."/>
            <person name="Lv J."/>
            <person name="Li Y."/>
            <person name="Zhang Z."/>
            <person name="Liu B."/>
            <person name="Lu W."/>
            <person name="Hui Y."/>
            <person name="Liang J."/>
            <person name="Zhou Z."/>
            <person name="Hou R."/>
            <person name="Li X."/>
            <person name="Liu Y."/>
            <person name="Li H."/>
            <person name="Ning X."/>
            <person name="Lin Y."/>
            <person name="Zhao L."/>
            <person name="Xing Q."/>
            <person name="Dou J."/>
            <person name="Li Y."/>
            <person name="Mao J."/>
            <person name="Guo H."/>
            <person name="Dou H."/>
            <person name="Li T."/>
            <person name="Mu C."/>
            <person name="Jiang W."/>
            <person name="Fu Q."/>
            <person name="Fu X."/>
            <person name="Miao Y."/>
            <person name="Liu J."/>
            <person name="Yu Q."/>
            <person name="Li R."/>
            <person name="Liao H."/>
            <person name="Li X."/>
            <person name="Kong Y."/>
            <person name="Jiang Z."/>
            <person name="Chourrout D."/>
            <person name="Li R."/>
            <person name="Bao Z."/>
        </authorList>
    </citation>
    <scope>NUCLEOTIDE SEQUENCE [LARGE SCALE GENOMIC DNA]</scope>
    <source>
        <strain evidence="14 15">PY_sf001</strain>
    </source>
</reference>
<keyword evidence="2 11" id="KW-0812">Transmembrane</keyword>
<feature type="repeat" description="TNFR-Cys" evidence="9">
    <location>
        <begin position="25"/>
        <end position="67"/>
    </location>
</feature>
<dbReference type="GO" id="GO:0046330">
    <property type="term" value="P:positive regulation of JNK cascade"/>
    <property type="evidence" value="ECO:0007669"/>
    <property type="project" value="InterPro"/>
</dbReference>
<dbReference type="PANTHER" id="PTHR12120:SF10">
    <property type="entry name" value="TNFR-CYS DOMAIN-CONTAINING PROTEIN"/>
    <property type="match status" value="1"/>
</dbReference>
<dbReference type="Gene3D" id="2.10.50.10">
    <property type="entry name" value="Tumor Necrosis Factor Receptor, subunit A, domain 2"/>
    <property type="match status" value="3"/>
</dbReference>
<dbReference type="PROSITE" id="PS00652">
    <property type="entry name" value="TNFR_NGFR_1"/>
    <property type="match status" value="2"/>
</dbReference>
<evidence type="ECO:0000313" key="14">
    <source>
        <dbReference type="EMBL" id="OWF52445.1"/>
    </source>
</evidence>
<feature type="transmembrane region" description="Helical" evidence="11">
    <location>
        <begin position="276"/>
        <end position="300"/>
    </location>
</feature>
<feature type="disulfide bond" evidence="9">
    <location>
        <begin position="131"/>
        <end position="149"/>
    </location>
</feature>
<evidence type="ECO:0000256" key="10">
    <source>
        <dbReference type="SAM" id="MobiDB-lite"/>
    </source>
</evidence>
<dbReference type="GO" id="GO:0043123">
    <property type="term" value="P:positive regulation of canonical NF-kappaB signal transduction"/>
    <property type="evidence" value="ECO:0007669"/>
    <property type="project" value="InterPro"/>
</dbReference>
<keyword evidence="7 14" id="KW-0675">Receptor</keyword>
<dbReference type="PANTHER" id="PTHR12120">
    <property type="entry name" value="TNFR-CYS DOMAIN-CONTAINING PROTEIN"/>
    <property type="match status" value="1"/>
</dbReference>
<feature type="repeat" description="TNFR-Cys" evidence="9">
    <location>
        <begin position="151"/>
        <end position="191"/>
    </location>
</feature>
<feature type="repeat" description="TNFR-Cys" evidence="9">
    <location>
        <begin position="193"/>
        <end position="238"/>
    </location>
</feature>
<feature type="disulfide bond" evidence="9">
    <location>
        <begin position="173"/>
        <end position="191"/>
    </location>
</feature>
<evidence type="ECO:0000256" key="9">
    <source>
        <dbReference type="PROSITE-ProRule" id="PRU00206"/>
    </source>
</evidence>
<keyword evidence="12" id="KW-0732">Signal</keyword>
<feature type="compositionally biased region" description="Low complexity" evidence="10">
    <location>
        <begin position="547"/>
        <end position="560"/>
    </location>
</feature>
<keyword evidence="6 9" id="KW-1015">Disulfide bond</keyword>
<evidence type="ECO:0000313" key="15">
    <source>
        <dbReference type="Proteomes" id="UP000242188"/>
    </source>
</evidence>
<evidence type="ECO:0000256" key="1">
    <source>
        <dbReference type="ARBA" id="ARBA00004167"/>
    </source>
</evidence>
<dbReference type="GO" id="GO:0038023">
    <property type="term" value="F:signaling receptor activity"/>
    <property type="evidence" value="ECO:0007669"/>
    <property type="project" value="InterPro"/>
</dbReference>
<dbReference type="AlphaFoldDB" id="A0A210QUM9"/>
<evidence type="ECO:0000256" key="8">
    <source>
        <dbReference type="ARBA" id="ARBA00023180"/>
    </source>
</evidence>
<evidence type="ECO:0000256" key="4">
    <source>
        <dbReference type="ARBA" id="ARBA00022989"/>
    </source>
</evidence>
<feature type="disulfide bond" evidence="9">
    <location>
        <begin position="170"/>
        <end position="183"/>
    </location>
</feature>
<accession>A0A210QUM9</accession>
<sequence>MILTFYIGLCLGWYSKVHVTAISSICTWRGNYLSLQPNGKGVCSPCSQCPAGKFMRARCTKDVDTRCAQCRHGYFSLGGFKKKCTKCRRPVCEKGFRYIGCKRYRNAACVPCKKDYFYLQSTNECKRCSICPPGHYASSPCGLFNDTLCKPCPEGTFLESYNLQLYCRACTFCRFGEQTIRECTADHNTKCGSCSEGYFRLESSYECAKCSVCYRGYPEYVIEVDECRSSENNSDTICMPVAYPPFGYPDDEEEYDYELITTRESPVSWAEGVGDVLIAVFVIMVAVLIGISISVGFCCIRKRRRRKGKETRKLLPVTPSTKVEEWMTKIYDSETVVMIASNSEPMLFVHVDDKPHRNSYPTALSLAKNLEAGHLSSPLHNTSSENEEFDLLSVSKDDLPSANINKLALEESHVHVTDENVSAVPTEECNATSETDLIFTIENLNKSFAEGPMVHSDTRPQVKDKQMGNISTTDTGYCSTKIAKNTQNTTDHVQENVTWGEPSYSMKEPVQGENTFLIVNTQNSASEPTTIKETAASVLPRTTAVDGHSSTSRGSIGSSSTAAGQQLSLLSSKASDDLIDLDSDIGGASTIYSRNQNDSELKDFNATTSIPTLTNSSPASRYSTVLHRSNRDTIIVERCQQRKCRSMDSACDEDYAFHAPARRMQQSADSRTLHYSDSQVDSYLEQSSCPDMFIKHMEDKHSSCTCTDCSSIQSL</sequence>
<evidence type="ECO:0000259" key="13">
    <source>
        <dbReference type="PROSITE" id="PS50050"/>
    </source>
</evidence>
<evidence type="ECO:0000256" key="11">
    <source>
        <dbReference type="SAM" id="Phobius"/>
    </source>
</evidence>
<feature type="signal peptide" evidence="12">
    <location>
        <begin position="1"/>
        <end position="19"/>
    </location>
</feature>
<evidence type="ECO:0000256" key="7">
    <source>
        <dbReference type="ARBA" id="ARBA00023170"/>
    </source>
</evidence>
<organism evidence="14 15">
    <name type="scientific">Mizuhopecten yessoensis</name>
    <name type="common">Japanese scallop</name>
    <name type="synonym">Patinopecten yessoensis</name>
    <dbReference type="NCBI Taxonomy" id="6573"/>
    <lineage>
        <taxon>Eukaryota</taxon>
        <taxon>Metazoa</taxon>
        <taxon>Spiralia</taxon>
        <taxon>Lophotrochozoa</taxon>
        <taxon>Mollusca</taxon>
        <taxon>Bivalvia</taxon>
        <taxon>Autobranchia</taxon>
        <taxon>Pteriomorphia</taxon>
        <taxon>Pectinida</taxon>
        <taxon>Pectinoidea</taxon>
        <taxon>Pectinidae</taxon>
        <taxon>Mizuhopecten</taxon>
    </lineage>
</organism>
<evidence type="ECO:0000256" key="2">
    <source>
        <dbReference type="ARBA" id="ARBA00022692"/>
    </source>
</evidence>
<evidence type="ECO:0000256" key="5">
    <source>
        <dbReference type="ARBA" id="ARBA00023136"/>
    </source>
</evidence>
<dbReference type="STRING" id="6573.A0A210QUM9"/>
<dbReference type="Proteomes" id="UP000242188">
    <property type="component" value="Unassembled WGS sequence"/>
</dbReference>
<feature type="domain" description="TNFR-Cys" evidence="13">
    <location>
        <begin position="151"/>
        <end position="191"/>
    </location>
</feature>
<dbReference type="EMBL" id="NEDP02001799">
    <property type="protein sequence ID" value="OWF52445.1"/>
    <property type="molecule type" value="Genomic_DNA"/>
</dbReference>
<feature type="chain" id="PRO_5012939463" evidence="12">
    <location>
        <begin position="20"/>
        <end position="715"/>
    </location>
</feature>
<feature type="disulfide bond" evidence="9">
    <location>
        <begin position="46"/>
        <end position="59"/>
    </location>
</feature>
<feature type="disulfide bond" evidence="9">
    <location>
        <begin position="152"/>
        <end position="167"/>
    </location>
</feature>
<comment type="subcellular location">
    <subcellularLocation>
        <location evidence="1">Membrane</location>
        <topology evidence="1">Single-pass membrane protein</topology>
    </subcellularLocation>
</comment>
<keyword evidence="3" id="KW-0677">Repeat</keyword>
<comment type="caution">
    <text evidence="14">The sequence shown here is derived from an EMBL/GenBank/DDBJ whole genome shotgun (WGS) entry which is preliminary data.</text>
</comment>
<dbReference type="GO" id="GO:0005886">
    <property type="term" value="C:plasma membrane"/>
    <property type="evidence" value="ECO:0007669"/>
    <property type="project" value="TreeGrafter"/>
</dbReference>
<feature type="region of interest" description="Disordered" evidence="10">
    <location>
        <begin position="537"/>
        <end position="560"/>
    </location>
</feature>
<comment type="caution">
    <text evidence="9">Lacks conserved residue(s) required for the propagation of feature annotation.</text>
</comment>
<gene>
    <name evidence="14" type="ORF">KP79_PYT12250</name>
</gene>
<feature type="domain" description="TNFR-Cys" evidence="13">
    <location>
        <begin position="25"/>
        <end position="67"/>
    </location>
</feature>
<dbReference type="Pfam" id="PF00020">
    <property type="entry name" value="TNFR_c6"/>
    <property type="match status" value="3"/>
</dbReference>
<dbReference type="OrthoDB" id="6160128at2759"/>
<keyword evidence="15" id="KW-1185">Reference proteome</keyword>
<feature type="domain" description="TNFR-Cys" evidence="13">
    <location>
        <begin position="193"/>
        <end position="238"/>
    </location>
</feature>
<evidence type="ECO:0000256" key="3">
    <source>
        <dbReference type="ARBA" id="ARBA00022737"/>
    </source>
</evidence>
<dbReference type="SUPFAM" id="SSF57586">
    <property type="entry name" value="TNF receptor-like"/>
    <property type="match status" value="2"/>
</dbReference>